<dbReference type="Proteomes" id="UP000735302">
    <property type="component" value="Unassembled WGS sequence"/>
</dbReference>
<gene>
    <name evidence="2" type="ORF">PoB_004993300</name>
</gene>
<feature type="compositionally biased region" description="Polar residues" evidence="1">
    <location>
        <begin position="76"/>
        <end position="86"/>
    </location>
</feature>
<accession>A0AAV4BXA7</accession>
<feature type="region of interest" description="Disordered" evidence="1">
    <location>
        <begin position="61"/>
        <end position="86"/>
    </location>
</feature>
<evidence type="ECO:0000256" key="1">
    <source>
        <dbReference type="SAM" id="MobiDB-lite"/>
    </source>
</evidence>
<keyword evidence="3" id="KW-1185">Reference proteome</keyword>
<evidence type="ECO:0000313" key="2">
    <source>
        <dbReference type="EMBL" id="GFO23428.1"/>
    </source>
</evidence>
<organism evidence="2 3">
    <name type="scientific">Plakobranchus ocellatus</name>
    <dbReference type="NCBI Taxonomy" id="259542"/>
    <lineage>
        <taxon>Eukaryota</taxon>
        <taxon>Metazoa</taxon>
        <taxon>Spiralia</taxon>
        <taxon>Lophotrochozoa</taxon>
        <taxon>Mollusca</taxon>
        <taxon>Gastropoda</taxon>
        <taxon>Heterobranchia</taxon>
        <taxon>Euthyneura</taxon>
        <taxon>Panpulmonata</taxon>
        <taxon>Sacoglossa</taxon>
        <taxon>Placobranchoidea</taxon>
        <taxon>Plakobranchidae</taxon>
        <taxon>Plakobranchus</taxon>
    </lineage>
</organism>
<protein>
    <submittedName>
        <fullName evidence="2">Uncharacterized protein</fullName>
    </submittedName>
</protein>
<proteinExistence type="predicted"/>
<comment type="caution">
    <text evidence="2">The sequence shown here is derived from an EMBL/GenBank/DDBJ whole genome shotgun (WGS) entry which is preliminary data.</text>
</comment>
<name>A0AAV4BXA7_9GAST</name>
<dbReference type="AlphaFoldDB" id="A0AAV4BXA7"/>
<evidence type="ECO:0000313" key="3">
    <source>
        <dbReference type="Proteomes" id="UP000735302"/>
    </source>
</evidence>
<dbReference type="EMBL" id="BLXT01005511">
    <property type="protein sequence ID" value="GFO23428.1"/>
    <property type="molecule type" value="Genomic_DNA"/>
</dbReference>
<reference evidence="2 3" key="1">
    <citation type="journal article" date="2021" name="Elife">
        <title>Chloroplast acquisition without the gene transfer in kleptoplastic sea slugs, Plakobranchus ocellatus.</title>
        <authorList>
            <person name="Maeda T."/>
            <person name="Takahashi S."/>
            <person name="Yoshida T."/>
            <person name="Shimamura S."/>
            <person name="Takaki Y."/>
            <person name="Nagai Y."/>
            <person name="Toyoda A."/>
            <person name="Suzuki Y."/>
            <person name="Arimoto A."/>
            <person name="Ishii H."/>
            <person name="Satoh N."/>
            <person name="Nishiyama T."/>
            <person name="Hasebe M."/>
            <person name="Maruyama T."/>
            <person name="Minagawa J."/>
            <person name="Obokata J."/>
            <person name="Shigenobu S."/>
        </authorList>
    </citation>
    <scope>NUCLEOTIDE SEQUENCE [LARGE SCALE GENOMIC DNA]</scope>
</reference>
<sequence length="113" mass="12241">MPFVHGTPDTPIFHQSLPRHATTVCSGHSPATSVKIYAEGSGGLGKTAEDLEFITLTFDPAGGSEQVRDTDRKRQSSTCQSPTKGTSCREQWCRGGRVLSQPYRTATIARPFS</sequence>